<dbReference type="AlphaFoldDB" id="A0A8H7NC72"/>
<dbReference type="Gene3D" id="3.40.50.720">
    <property type="entry name" value="NAD(P)-binding Rossmann-like Domain"/>
    <property type="match status" value="1"/>
</dbReference>
<evidence type="ECO:0000259" key="1">
    <source>
        <dbReference type="Pfam" id="PF13460"/>
    </source>
</evidence>
<dbReference type="Pfam" id="PF13460">
    <property type="entry name" value="NAD_binding_10"/>
    <property type="match status" value="1"/>
</dbReference>
<reference evidence="2" key="1">
    <citation type="submission" date="2020-10" db="EMBL/GenBank/DDBJ databases">
        <title>High-Quality Genome Resource of Clonostachys rosea strain S41 by Oxford Nanopore Long-Read Sequencing.</title>
        <authorList>
            <person name="Wang H."/>
        </authorList>
    </citation>
    <scope>NUCLEOTIDE SEQUENCE</scope>
    <source>
        <strain evidence="2">S41</strain>
    </source>
</reference>
<dbReference type="PANTHER" id="PTHR43162:SF1">
    <property type="entry name" value="PRESTALK A DIFFERENTIATION PROTEIN A"/>
    <property type="match status" value="1"/>
</dbReference>
<name>A0A8H7NC72_BIOOC</name>
<dbReference type="PANTHER" id="PTHR43162">
    <property type="match status" value="1"/>
</dbReference>
<dbReference type="Proteomes" id="UP000616885">
    <property type="component" value="Unassembled WGS sequence"/>
</dbReference>
<dbReference type="EMBL" id="JADCTT010000004">
    <property type="protein sequence ID" value="KAF9753176.1"/>
    <property type="molecule type" value="Genomic_DNA"/>
</dbReference>
<dbReference type="InterPro" id="IPR036291">
    <property type="entry name" value="NAD(P)-bd_dom_sf"/>
</dbReference>
<organism evidence="2 3">
    <name type="scientific">Bionectria ochroleuca</name>
    <name type="common">Gliocladium roseum</name>
    <dbReference type="NCBI Taxonomy" id="29856"/>
    <lineage>
        <taxon>Eukaryota</taxon>
        <taxon>Fungi</taxon>
        <taxon>Dikarya</taxon>
        <taxon>Ascomycota</taxon>
        <taxon>Pezizomycotina</taxon>
        <taxon>Sordariomycetes</taxon>
        <taxon>Hypocreomycetidae</taxon>
        <taxon>Hypocreales</taxon>
        <taxon>Bionectriaceae</taxon>
        <taxon>Clonostachys</taxon>
    </lineage>
</organism>
<dbReference type="InterPro" id="IPR051604">
    <property type="entry name" value="Ergot_Alk_Oxidoreductase"/>
</dbReference>
<evidence type="ECO:0000313" key="3">
    <source>
        <dbReference type="Proteomes" id="UP000616885"/>
    </source>
</evidence>
<dbReference type="SUPFAM" id="SSF51735">
    <property type="entry name" value="NAD(P)-binding Rossmann-fold domains"/>
    <property type="match status" value="1"/>
</dbReference>
<accession>A0A8H7NC72</accession>
<evidence type="ECO:0000313" key="2">
    <source>
        <dbReference type="EMBL" id="KAF9753176.1"/>
    </source>
</evidence>
<protein>
    <recommendedName>
        <fullName evidence="1">NAD(P)-binding domain-containing protein</fullName>
    </recommendedName>
</protein>
<dbReference type="Gene3D" id="3.90.25.10">
    <property type="entry name" value="UDP-galactose 4-epimerase, domain 1"/>
    <property type="match status" value="1"/>
</dbReference>
<dbReference type="InterPro" id="IPR016040">
    <property type="entry name" value="NAD(P)-bd_dom"/>
</dbReference>
<feature type="domain" description="NAD(P)-binding" evidence="1">
    <location>
        <begin position="9"/>
        <end position="173"/>
    </location>
</feature>
<gene>
    <name evidence="2" type="ORF">IM811_011934</name>
</gene>
<comment type="caution">
    <text evidence="2">The sequence shown here is derived from an EMBL/GenBank/DDBJ whole genome shotgun (WGS) entry which is preliminary data.</text>
</comment>
<sequence>MAQLTVIPASTQAGKATISALLSDEKTTRVVGIYRDLTKIPAEFKSHPKFIASQGDIASGASLDFSNSDAVLYIPPPIYDGSDVGKTARKHAENVKEALAKASSVKRLVLFSSMGSQYDRDIGILRVNYISDQILKDSVAEVVIPRPGYFQENWQHAFQTLQLDPPVFYSPISPATHKIPMISIEDIGTVCAQKLLEVGQPLPSNPHFFNLYGPRNYSSLDVKSALEEITGKVVEAIIVPKDQLASFFAERAPASVIQELVDMTTAALPGGIMVGTFEDEEGDVRGPTELVESLRKIYKS</sequence>
<proteinExistence type="predicted"/>